<evidence type="ECO:0000313" key="3">
    <source>
        <dbReference type="EMBL" id="CDR33517.1"/>
    </source>
</evidence>
<dbReference type="InterPro" id="IPR018682">
    <property type="entry name" value="DUF2167_membr"/>
</dbReference>
<comment type="caution">
    <text evidence="3">The sequence shown here is derived from an EMBL/GenBank/DDBJ whole genome shotgun (WGS) entry which is preliminary data.</text>
</comment>
<dbReference type="OrthoDB" id="196355at2"/>
<keyword evidence="1" id="KW-0812">Transmembrane</keyword>
<reference evidence="3" key="2">
    <citation type="submission" date="2014-09" db="EMBL/GenBank/DDBJ databases">
        <title>Criblamydia sequanensis harbors a mega-plasmid encoding arsenite resistance.</title>
        <authorList>
            <person name="Bertelli C."/>
            <person name="Goesmann A."/>
            <person name="Greub G."/>
        </authorList>
    </citation>
    <scope>NUCLEOTIDE SEQUENCE [LARGE SCALE GENOMIC DNA]</scope>
    <source>
        <strain evidence="3">CRIB-18</strain>
    </source>
</reference>
<feature type="signal peptide" evidence="2">
    <location>
        <begin position="1"/>
        <end position="19"/>
    </location>
</feature>
<evidence type="ECO:0000256" key="1">
    <source>
        <dbReference type="SAM" id="Phobius"/>
    </source>
</evidence>
<dbReference type="AlphaFoldDB" id="A0A090CYD3"/>
<keyword evidence="2" id="KW-0732">Signal</keyword>
<evidence type="ECO:0000313" key="4">
    <source>
        <dbReference type="Proteomes" id="UP000031552"/>
    </source>
</evidence>
<organism evidence="3 4">
    <name type="scientific">Candidatus Criblamydia sequanensis CRIB-18</name>
    <dbReference type="NCBI Taxonomy" id="1437425"/>
    <lineage>
        <taxon>Bacteria</taxon>
        <taxon>Pseudomonadati</taxon>
        <taxon>Chlamydiota</taxon>
        <taxon>Chlamydiia</taxon>
        <taxon>Parachlamydiales</taxon>
        <taxon>Candidatus Criblamydiaceae</taxon>
        <taxon>Candidatus Criblamydia</taxon>
    </lineage>
</organism>
<sequence length="312" mass="35004">MLKFLAAFLLGLSSIPLYSSEPTAPAQFENISEEEKEELQSLYEMLSDLPEKEREIAIAFYSLDWKDSGTHKLEQSNSTISLPEGYRLLIGDEAKKGRKLTCGDFENPNLEATVYNDDFENVIIFENLQGGYVSIDDWEDLDPESLLKSISENTEKANEERKKNGFNTLHVVGWVQKPLLDKLTNTVYWAIEAESADEGAIVNSVALRLGREGFEKIVWVTQKESYVPFGGHLEVMLRAHSFDPGYRYSDYKEGDKMASYGIAALVAATMGGKIIKASGFFVILKKLSGILIATLAAIFYKLKNIFKHKNEG</sequence>
<dbReference type="EMBL" id="CCEJ010000003">
    <property type="protein sequence ID" value="CDR33517.1"/>
    <property type="molecule type" value="Genomic_DNA"/>
</dbReference>
<keyword evidence="1" id="KW-1133">Transmembrane helix</keyword>
<gene>
    <name evidence="3" type="ORF">CSEC_0684</name>
</gene>
<evidence type="ECO:0000256" key="2">
    <source>
        <dbReference type="SAM" id="SignalP"/>
    </source>
</evidence>
<dbReference type="Proteomes" id="UP000031552">
    <property type="component" value="Unassembled WGS sequence"/>
</dbReference>
<accession>A0A090CYD3</accession>
<protein>
    <submittedName>
        <fullName evidence="3">Conserved putative membrane protein</fullName>
    </submittedName>
</protein>
<feature type="chain" id="PRO_5001853601" evidence="2">
    <location>
        <begin position="20"/>
        <end position="312"/>
    </location>
</feature>
<name>A0A090CYD3_9BACT</name>
<reference evidence="3" key="1">
    <citation type="submission" date="2013-12" db="EMBL/GenBank/DDBJ databases">
        <authorList>
            <person name="Linke B."/>
        </authorList>
    </citation>
    <scope>NUCLEOTIDE SEQUENCE [LARGE SCALE GENOMIC DNA]</scope>
    <source>
        <strain evidence="3">CRIB-18</strain>
    </source>
</reference>
<keyword evidence="4" id="KW-1185">Reference proteome</keyword>
<feature type="transmembrane region" description="Helical" evidence="1">
    <location>
        <begin position="279"/>
        <end position="300"/>
    </location>
</feature>
<dbReference type="eggNOG" id="COG4714">
    <property type="taxonomic scope" value="Bacteria"/>
</dbReference>
<keyword evidence="1" id="KW-0472">Membrane</keyword>
<dbReference type="Pfam" id="PF09935">
    <property type="entry name" value="DUF2167"/>
    <property type="match status" value="1"/>
</dbReference>
<proteinExistence type="predicted"/>
<dbReference type="RefSeq" id="WP_053331731.1">
    <property type="nucleotide sequence ID" value="NZ_CCEJ010000003.1"/>
</dbReference>